<protein>
    <recommendedName>
        <fullName evidence="10">Arginine decarboxylase proenzyme</fullName>
        <shortName evidence="10">ADC</shortName>
        <shortName evidence="10">ArgDC</shortName>
        <ecNumber evidence="10">4.1.1.19</ecNumber>
    </recommendedName>
    <alternativeName>
        <fullName evidence="10">Pyruvoyl-dependent arginine decarboxylase</fullName>
    </alternativeName>
    <component>
        <recommendedName>
            <fullName evidence="10">Arginine decarboxylase beta chain</fullName>
        </recommendedName>
    </component>
    <component>
        <recommendedName>
            <fullName evidence="10">Arginine decarboxylase alpha chain</fullName>
        </recommendedName>
    </component>
</protein>
<keyword evidence="6 10" id="KW-0865">Zymogen</keyword>
<comment type="cofactor">
    <cofactor evidence="10">
        <name>pyruvate</name>
        <dbReference type="ChEBI" id="CHEBI:15361"/>
    </cofactor>
    <text evidence="10">Binds 1 pyruvoyl group covalently per subunit.</text>
</comment>
<dbReference type="InterPro" id="IPR027549">
    <property type="entry name" value="ArgDC"/>
</dbReference>
<evidence type="ECO:0000256" key="3">
    <source>
        <dbReference type="ARBA" id="ARBA00022813"/>
    </source>
</evidence>
<dbReference type="PANTHER" id="PTHR33866:SF2">
    <property type="entry name" value="S-ADENOSYLMETHIONINE DECARBOXYLASE PROENZYME"/>
    <property type="match status" value="1"/>
</dbReference>
<dbReference type="InterPro" id="IPR016067">
    <property type="entry name" value="S-AdoMet_deCO2ase_core"/>
</dbReference>
<gene>
    <name evidence="11" type="ORF">Vsou_02580</name>
</gene>
<feature type="active site" description="Schiff-base intermediate with substrate; via pyruvic acid" evidence="10">
    <location>
        <position position="78"/>
    </location>
</feature>
<keyword evidence="5 10" id="KW-0620">Polyamine biosynthesis</keyword>
<keyword evidence="8 10" id="KW-0704">Schiff base</keyword>
<feature type="modified residue" description="Pyruvic acid (Ser); by autocatalysis" evidence="10">
    <location>
        <position position="78"/>
    </location>
</feature>
<evidence type="ECO:0000256" key="8">
    <source>
        <dbReference type="ARBA" id="ARBA00023270"/>
    </source>
</evidence>
<dbReference type="GeneID" id="76205809"/>
<keyword evidence="2 10" id="KW-0210">Decarboxylase</keyword>
<comment type="PTM">
    <text evidence="10">Is synthesized initially as an inactive proenzyme. Formation of the active enzyme involves a self-maturation process in which the active site pyruvoyl group is generated from an internal serine residue via an autocatalytic post-translational modification. Two non-identical subunits are generated from the proenzyme in this reaction, and the pyruvate is formed at the N-terminus of the alpha chain, which is derived from the carboxyl end of the proenzyme. The post-translation cleavage follows an unusual pathway, termed non-hydrolytic serinolysis, in which the side chain hydroxyl group of the serine supplies its oxygen atom to form the C-terminus of the beta chain, while the remainder of the serine residue undergoes an oxidative deamination to produce ammonia and the pyruvoyl group blocking the N-terminus of the alpha chain.</text>
</comment>
<name>A0ABM8BJM7_9CREN</name>
<dbReference type="HAMAP" id="MF_01298">
    <property type="entry name" value="ArgDC"/>
    <property type="match status" value="1"/>
</dbReference>
<dbReference type="InterPro" id="IPR017716">
    <property type="entry name" value="S-AdoMet_deCOase_pro-enz"/>
</dbReference>
<dbReference type="InterPro" id="IPR042286">
    <property type="entry name" value="AdoMetDC_C"/>
</dbReference>
<feature type="chain" id="PRO_5044897537" description="Arginine decarboxylase alpha chain" evidence="10">
    <location>
        <begin position="78"/>
        <end position="130"/>
    </location>
</feature>
<feature type="active site" description="Proton donor; for catalytic activity" evidence="10">
    <location>
        <position position="98"/>
    </location>
</feature>
<evidence type="ECO:0000313" key="11">
    <source>
        <dbReference type="EMBL" id="BDR91165.1"/>
    </source>
</evidence>
<dbReference type="RefSeq" id="WP_188603615.1">
    <property type="nucleotide sequence ID" value="NZ_AP026830.1"/>
</dbReference>
<dbReference type="Pfam" id="PF02675">
    <property type="entry name" value="AdoMet_dc"/>
    <property type="match status" value="1"/>
</dbReference>
<dbReference type="SUPFAM" id="SSF56276">
    <property type="entry name" value="S-adenosylmethionine decarboxylase"/>
    <property type="match status" value="1"/>
</dbReference>
<keyword evidence="4" id="KW-0745">Spermidine biosynthesis</keyword>
<dbReference type="InterPro" id="IPR042284">
    <property type="entry name" value="AdoMetDC_N"/>
</dbReference>
<accession>A0ABM8BJM7</accession>
<sequence>MSTTSQLEYERSNGVIGKHVYGNLYGIDPSLLSDENFLRSLVIKAAEIANVHLVEVKSWKFINGDKEGVSVLALVVESHIAIHTWPVYRFASVDVYTCGDHSMPDKAFNYIVSALKPRRYVVNHADRSSD</sequence>
<keyword evidence="7 10" id="KW-0456">Lyase</keyword>
<evidence type="ECO:0000256" key="7">
    <source>
        <dbReference type="ARBA" id="ARBA00023239"/>
    </source>
</evidence>
<feature type="active site" description="Proton acceptor; for processing activity" evidence="10">
    <location>
        <position position="83"/>
    </location>
</feature>
<evidence type="ECO:0000256" key="6">
    <source>
        <dbReference type="ARBA" id="ARBA00023145"/>
    </source>
</evidence>
<dbReference type="EMBL" id="AP026830">
    <property type="protein sequence ID" value="BDR91165.1"/>
    <property type="molecule type" value="Genomic_DNA"/>
</dbReference>
<dbReference type="InterPro" id="IPR003826">
    <property type="entry name" value="AdoMetDC_fam_prok"/>
</dbReference>
<keyword evidence="9 10" id="KW-0670">Pyruvate</keyword>
<feature type="chain" id="PRO_5044897538" description="Arginine decarboxylase beta chain" evidence="10">
    <location>
        <begin position="1"/>
        <end position="77"/>
    </location>
</feature>
<reference evidence="12" key="1">
    <citation type="submission" date="2022-09" db="EMBL/GenBank/DDBJ databases">
        <title>Complete genome sequence of Vulcanisaeta souniana.</title>
        <authorList>
            <person name="Kato S."/>
            <person name="Itoh T."/>
            <person name="Ohkuma M."/>
        </authorList>
    </citation>
    <scope>NUCLEOTIDE SEQUENCE [LARGE SCALE GENOMIC DNA]</scope>
    <source>
        <strain evidence="12">JCM 11219</strain>
    </source>
</reference>
<evidence type="ECO:0000256" key="4">
    <source>
        <dbReference type="ARBA" id="ARBA00023066"/>
    </source>
</evidence>
<dbReference type="HAMAP" id="MF_00464">
    <property type="entry name" value="AdoMetDC_1"/>
    <property type="match status" value="1"/>
</dbReference>
<dbReference type="NCBIfam" id="TIGR03330">
    <property type="entry name" value="SAM_DCase_Bsu"/>
    <property type="match status" value="1"/>
</dbReference>
<evidence type="ECO:0000256" key="2">
    <source>
        <dbReference type="ARBA" id="ARBA00022793"/>
    </source>
</evidence>
<keyword evidence="1" id="KW-0949">S-adenosyl-L-methionine</keyword>
<proteinExistence type="inferred from homology"/>
<keyword evidence="3 10" id="KW-0068">Autocatalytic cleavage</keyword>
<evidence type="ECO:0000256" key="9">
    <source>
        <dbReference type="ARBA" id="ARBA00023317"/>
    </source>
</evidence>
<comment type="function">
    <text evidence="10">Specifically catalyzes the decarboxylation of L-arginine to agmatine. Has no S-adenosylmethionine decarboxylase (AdoMetDC) activity.</text>
</comment>
<evidence type="ECO:0000313" key="12">
    <source>
        <dbReference type="Proteomes" id="UP001060771"/>
    </source>
</evidence>
<feature type="site" description="Cleavage (non-hydrolytic); by autolysis" evidence="10">
    <location>
        <begin position="77"/>
        <end position="78"/>
    </location>
</feature>
<dbReference type="Gene3D" id="3.30.160.750">
    <property type="match status" value="1"/>
</dbReference>
<dbReference type="EC" id="4.1.1.19" evidence="10"/>
<evidence type="ECO:0000256" key="10">
    <source>
        <dbReference type="HAMAP-Rule" id="MF_01298"/>
    </source>
</evidence>
<keyword evidence="12" id="KW-1185">Reference proteome</keyword>
<comment type="subunit">
    <text evidence="10">Heterooctamer of four alpha and four beta chains arranged as a tetramer of alpha/beta heterodimers.</text>
</comment>
<comment type="similarity">
    <text evidence="10">Belongs to the prokaryotic AdoMetDC family. Type 1 subfamily.</text>
</comment>
<dbReference type="Gene3D" id="3.30.360.110">
    <property type="entry name" value="S-adenosylmethionine decarboxylase domain"/>
    <property type="match status" value="1"/>
</dbReference>
<evidence type="ECO:0000256" key="5">
    <source>
        <dbReference type="ARBA" id="ARBA00023115"/>
    </source>
</evidence>
<dbReference type="Proteomes" id="UP001060771">
    <property type="component" value="Chromosome"/>
</dbReference>
<dbReference type="PANTHER" id="PTHR33866">
    <property type="entry name" value="S-ADENOSYLMETHIONINE DECARBOXYLASE PROENZYME"/>
    <property type="match status" value="1"/>
</dbReference>
<organism evidence="11 12">
    <name type="scientific">Vulcanisaeta souniana JCM 11219</name>
    <dbReference type="NCBI Taxonomy" id="1293586"/>
    <lineage>
        <taxon>Archaea</taxon>
        <taxon>Thermoproteota</taxon>
        <taxon>Thermoprotei</taxon>
        <taxon>Thermoproteales</taxon>
        <taxon>Thermoproteaceae</taxon>
        <taxon>Vulcanisaeta</taxon>
    </lineage>
</organism>
<comment type="pathway">
    <text evidence="10">Amine and polyamine biosynthesis; agmatine biosynthesis; agmatine from L-arginine: step 1/1.</text>
</comment>
<comment type="catalytic activity">
    <reaction evidence="10">
        <text>L-arginine + H(+) = agmatine + CO2</text>
        <dbReference type="Rhea" id="RHEA:17641"/>
        <dbReference type="ChEBI" id="CHEBI:15378"/>
        <dbReference type="ChEBI" id="CHEBI:16526"/>
        <dbReference type="ChEBI" id="CHEBI:32682"/>
        <dbReference type="ChEBI" id="CHEBI:58145"/>
        <dbReference type="EC" id="4.1.1.19"/>
    </reaction>
</comment>
<evidence type="ECO:0000256" key="1">
    <source>
        <dbReference type="ARBA" id="ARBA00022691"/>
    </source>
</evidence>